<comment type="caution">
    <text evidence="2">The sequence shown here is derived from an EMBL/GenBank/DDBJ whole genome shotgun (WGS) entry which is preliminary data.</text>
</comment>
<feature type="region of interest" description="Disordered" evidence="1">
    <location>
        <begin position="289"/>
        <end position="332"/>
    </location>
</feature>
<dbReference type="EMBL" id="ALBS01000203">
    <property type="protein sequence ID" value="EJT48476.1"/>
    <property type="molecule type" value="Genomic_DNA"/>
</dbReference>
<dbReference type="RefSeq" id="XP_014179234.1">
    <property type="nucleotide sequence ID" value="XM_014323759.1"/>
</dbReference>
<name>J5T0A2_TRIAS</name>
<organism evidence="2 3">
    <name type="scientific">Trichosporon asahii var. asahii (strain ATCC 90039 / CBS 2479 / JCM 2466 / KCTC 7840 / NBRC 103889/ NCYC 2677 / UAMH 7654)</name>
    <name type="common">Yeast</name>
    <dbReference type="NCBI Taxonomy" id="1186058"/>
    <lineage>
        <taxon>Eukaryota</taxon>
        <taxon>Fungi</taxon>
        <taxon>Dikarya</taxon>
        <taxon>Basidiomycota</taxon>
        <taxon>Agaricomycotina</taxon>
        <taxon>Tremellomycetes</taxon>
        <taxon>Trichosporonales</taxon>
        <taxon>Trichosporonaceae</taxon>
        <taxon>Trichosporon</taxon>
    </lineage>
</organism>
<dbReference type="VEuPathDB" id="FungiDB:A1Q1_02497"/>
<dbReference type="GeneID" id="25986011"/>
<feature type="region of interest" description="Disordered" evidence="1">
    <location>
        <begin position="153"/>
        <end position="192"/>
    </location>
</feature>
<evidence type="ECO:0000256" key="1">
    <source>
        <dbReference type="SAM" id="MobiDB-lite"/>
    </source>
</evidence>
<feature type="compositionally biased region" description="Basic and acidic residues" evidence="1">
    <location>
        <begin position="157"/>
        <end position="166"/>
    </location>
</feature>
<evidence type="ECO:0000313" key="2">
    <source>
        <dbReference type="EMBL" id="EJT48476.1"/>
    </source>
</evidence>
<sequence length="332" mass="35880">MFGLRWLTCCFAQNTPLLAPPAPTKATTQPTATGKPLAALSALLGYGYKTETSDTAANEDEVLRSPRRPALVRSDDSDISELDASALESAQRAREQAEQARIEEQIRQGSVANLYANRMCKVAPLAWSAYRRGSVDSSGMGSPTLKTPVLITPQTSREFEYDEPVRHSPPSPHAETESESGSQLHGLGFKNPPPGFGARYSARYAAPALPPPPVDAGIAQMLFNVEAREFGTSPNPHSARYSDSEDSDGTERGRSRRLSPITASGDEVVYKSIGLAGLGAGSARLQTSLMSWRHSEEPTSPAPPRQSIRLLMRPSTLQHPARSETIQRHPGH</sequence>
<protein>
    <submittedName>
        <fullName evidence="2">Uncharacterized protein</fullName>
    </submittedName>
</protein>
<dbReference type="KEGG" id="tasa:A1Q1_02497"/>
<feature type="region of interest" description="Disordered" evidence="1">
    <location>
        <begin position="230"/>
        <end position="260"/>
    </location>
</feature>
<proteinExistence type="predicted"/>
<feature type="compositionally biased region" description="Basic and acidic residues" evidence="1">
    <location>
        <begin position="321"/>
        <end position="332"/>
    </location>
</feature>
<evidence type="ECO:0000313" key="3">
    <source>
        <dbReference type="Proteomes" id="UP000002748"/>
    </source>
</evidence>
<dbReference type="AlphaFoldDB" id="J5T0A2"/>
<gene>
    <name evidence="2" type="ORF">A1Q1_02497</name>
</gene>
<accession>J5T0A2</accession>
<dbReference type="Proteomes" id="UP000002748">
    <property type="component" value="Unassembled WGS sequence"/>
</dbReference>
<dbReference type="HOGENOM" id="CLU_837254_0_0_1"/>
<reference evidence="2 3" key="1">
    <citation type="journal article" date="2012" name="Eukaryot. Cell">
        <title>Draft genome sequence of CBS 2479, the standard type strain of Trichosporon asahii.</title>
        <authorList>
            <person name="Yang R.Y."/>
            <person name="Li H.T."/>
            <person name="Zhu H."/>
            <person name="Zhou G.P."/>
            <person name="Wang M."/>
            <person name="Wang L."/>
        </authorList>
    </citation>
    <scope>NUCLEOTIDE SEQUENCE [LARGE SCALE GENOMIC DNA]</scope>
    <source>
        <strain evidence="3">ATCC 90039 / CBS 2479 / JCM 2466 / KCTC 7840 / NCYC 2677 / UAMH 7654</strain>
    </source>
</reference>